<organism evidence="2 3">
    <name type="scientific">Halorubrum trapanicum</name>
    <dbReference type="NCBI Taxonomy" id="29284"/>
    <lineage>
        <taxon>Archaea</taxon>
        <taxon>Methanobacteriati</taxon>
        <taxon>Methanobacteriota</taxon>
        <taxon>Stenosarchaea group</taxon>
        <taxon>Halobacteria</taxon>
        <taxon>Halobacteriales</taxon>
        <taxon>Haloferacaceae</taxon>
        <taxon>Halorubrum</taxon>
    </lineage>
</organism>
<dbReference type="RefSeq" id="WP_209544618.1">
    <property type="nucleotide sequence ID" value="NZ_BAAADX010000001.1"/>
</dbReference>
<sequence>MDSRLESLLLGKSLNLSLRYLGYSVVLMALFFGQLYLVGNSGMGNSFGLLMGPLGITVSAIILAGIHTYRNDGILVSIAVTVIIMSSFTLYGVISLNHPQPDYGLLTGVGTAIFYGLPIGIISATVAYALRRFLPRQSPVVSEKK</sequence>
<evidence type="ECO:0000313" key="2">
    <source>
        <dbReference type="EMBL" id="MBP1901060.1"/>
    </source>
</evidence>
<dbReference type="Proteomes" id="UP000770586">
    <property type="component" value="Unassembled WGS sequence"/>
</dbReference>
<gene>
    <name evidence="2" type="ORF">J2744_000718</name>
</gene>
<feature type="transmembrane region" description="Helical" evidence="1">
    <location>
        <begin position="20"/>
        <end position="39"/>
    </location>
</feature>
<keyword evidence="3" id="KW-1185">Reference proteome</keyword>
<keyword evidence="1" id="KW-0812">Transmembrane</keyword>
<keyword evidence="1" id="KW-0472">Membrane</keyword>
<dbReference type="AlphaFoldDB" id="A0A8J7RU77"/>
<feature type="transmembrane region" description="Helical" evidence="1">
    <location>
        <begin position="45"/>
        <end position="66"/>
    </location>
</feature>
<proteinExistence type="predicted"/>
<accession>A0A8J7RU77</accession>
<name>A0A8J7RU77_9EURY</name>
<evidence type="ECO:0000256" key="1">
    <source>
        <dbReference type="SAM" id="Phobius"/>
    </source>
</evidence>
<keyword evidence="1" id="KW-1133">Transmembrane helix</keyword>
<evidence type="ECO:0000313" key="3">
    <source>
        <dbReference type="Proteomes" id="UP000770586"/>
    </source>
</evidence>
<comment type="caution">
    <text evidence="2">The sequence shown here is derived from an EMBL/GenBank/DDBJ whole genome shotgun (WGS) entry which is preliminary data.</text>
</comment>
<protein>
    <submittedName>
        <fullName evidence="2">Uncharacterized protein</fullName>
    </submittedName>
</protein>
<feature type="transmembrane region" description="Helical" evidence="1">
    <location>
        <begin position="73"/>
        <end position="94"/>
    </location>
</feature>
<reference evidence="2 3" key="1">
    <citation type="submission" date="2021-03" db="EMBL/GenBank/DDBJ databases">
        <title>Genomic Encyclopedia of Type Strains, Phase IV (KMG-IV): sequencing the most valuable type-strain genomes for metagenomic binning, comparative biology and taxonomic classification.</title>
        <authorList>
            <person name="Goeker M."/>
        </authorList>
    </citation>
    <scope>NUCLEOTIDE SEQUENCE [LARGE SCALE GENOMIC DNA]</scope>
    <source>
        <strain evidence="2 3">DSM 12287</strain>
    </source>
</reference>
<feature type="transmembrane region" description="Helical" evidence="1">
    <location>
        <begin position="106"/>
        <end position="130"/>
    </location>
</feature>
<dbReference type="EMBL" id="JAGGKE010000002">
    <property type="protein sequence ID" value="MBP1901060.1"/>
    <property type="molecule type" value="Genomic_DNA"/>
</dbReference>
<dbReference type="OrthoDB" id="326877at2157"/>